<gene>
    <name evidence="2" type="ORF">H9646_08420</name>
</gene>
<proteinExistence type="predicted"/>
<dbReference type="RefSeq" id="WP_191722921.1">
    <property type="nucleotide sequence ID" value="NZ_JACSQK010000004.1"/>
</dbReference>
<dbReference type="InterPro" id="IPR051606">
    <property type="entry name" value="Polyketide_Oxido-like"/>
</dbReference>
<dbReference type="SUPFAM" id="SSF51735">
    <property type="entry name" value="NAD(P)-binding Rossmann-fold domains"/>
    <property type="match status" value="1"/>
</dbReference>
<dbReference type="Pfam" id="PF13460">
    <property type="entry name" value="NAD_binding_10"/>
    <property type="match status" value="1"/>
</dbReference>
<accession>A0ABR8SBM3</accession>
<keyword evidence="3" id="KW-1185">Reference proteome</keyword>
<dbReference type="Proteomes" id="UP000634919">
    <property type="component" value="Unassembled WGS sequence"/>
</dbReference>
<dbReference type="PANTHER" id="PTHR43355:SF2">
    <property type="entry name" value="FLAVIN REDUCTASE (NADPH)"/>
    <property type="match status" value="1"/>
</dbReference>
<reference evidence="2 3" key="1">
    <citation type="submission" date="2020-08" db="EMBL/GenBank/DDBJ databases">
        <title>A Genomic Blueprint of the Chicken Gut Microbiome.</title>
        <authorList>
            <person name="Gilroy R."/>
            <person name="Ravi A."/>
            <person name="Getino M."/>
            <person name="Pursley I."/>
            <person name="Horton D.L."/>
            <person name="Alikhan N.-F."/>
            <person name="Baker D."/>
            <person name="Gharbi K."/>
            <person name="Hall N."/>
            <person name="Watson M."/>
            <person name="Adriaenssens E.M."/>
            <person name="Foster-Nyarko E."/>
            <person name="Jarju S."/>
            <person name="Secka A."/>
            <person name="Antonio M."/>
            <person name="Oren A."/>
            <person name="Chaudhuri R."/>
            <person name="La Ragione R.M."/>
            <person name="Hildebrand F."/>
            <person name="Pallen M.J."/>
        </authorList>
    </citation>
    <scope>NUCLEOTIDE SEQUENCE [LARGE SCALE GENOMIC DNA]</scope>
    <source>
        <strain evidence="2 3">Sa2CVA6</strain>
    </source>
</reference>
<dbReference type="PANTHER" id="PTHR43355">
    <property type="entry name" value="FLAVIN REDUCTASE (NADPH)"/>
    <property type="match status" value="1"/>
</dbReference>
<feature type="domain" description="NAD(P)-binding" evidence="1">
    <location>
        <begin position="7"/>
        <end position="207"/>
    </location>
</feature>
<dbReference type="InterPro" id="IPR016040">
    <property type="entry name" value="NAD(P)-bd_dom"/>
</dbReference>
<evidence type="ECO:0000313" key="3">
    <source>
        <dbReference type="Proteomes" id="UP000634919"/>
    </source>
</evidence>
<sequence>MKVALIGATGFVGAAVLQELVQRGHEVVALVRDPAKLPAQAGVQVVQADVMNAAAVQQAVRGTQAVLSTYNAGWNNPNIYDDFMRGSAAIVQGVKAAGVKRYLVVGGAGSLYVAPGVQLVDTPEFPAAIYPGASAARDMLTQLQKEDTLDWTLLSPAAGFHAGSAAQARGRTGQYRTGSDAPLMQEDGQLGDISVQDLAVALVDALERQLHVRQRFTVAY</sequence>
<dbReference type="InterPro" id="IPR036291">
    <property type="entry name" value="NAD(P)-bd_dom_sf"/>
</dbReference>
<dbReference type="EMBL" id="JACSQK010000004">
    <property type="protein sequence ID" value="MBD7960509.1"/>
    <property type="molecule type" value="Genomic_DNA"/>
</dbReference>
<dbReference type="Gene3D" id="3.40.50.720">
    <property type="entry name" value="NAD(P)-binding Rossmann-like Domain"/>
    <property type="match status" value="1"/>
</dbReference>
<protein>
    <submittedName>
        <fullName evidence="2">NAD(P)H-binding protein</fullName>
    </submittedName>
</protein>
<organism evidence="2 3">
    <name type="scientific">Comamonas avium</name>
    <dbReference type="NCBI Taxonomy" id="2762231"/>
    <lineage>
        <taxon>Bacteria</taxon>
        <taxon>Pseudomonadati</taxon>
        <taxon>Pseudomonadota</taxon>
        <taxon>Betaproteobacteria</taxon>
        <taxon>Burkholderiales</taxon>
        <taxon>Comamonadaceae</taxon>
        <taxon>Comamonas</taxon>
    </lineage>
</organism>
<dbReference type="CDD" id="cd05244">
    <property type="entry name" value="BVR-B_like_SDR_a"/>
    <property type="match status" value="1"/>
</dbReference>
<evidence type="ECO:0000259" key="1">
    <source>
        <dbReference type="Pfam" id="PF13460"/>
    </source>
</evidence>
<evidence type="ECO:0000313" key="2">
    <source>
        <dbReference type="EMBL" id="MBD7960509.1"/>
    </source>
</evidence>
<comment type="caution">
    <text evidence="2">The sequence shown here is derived from an EMBL/GenBank/DDBJ whole genome shotgun (WGS) entry which is preliminary data.</text>
</comment>
<name>A0ABR8SBM3_9BURK</name>